<dbReference type="Proteomes" id="UP000235786">
    <property type="component" value="Unassembled WGS sequence"/>
</dbReference>
<protein>
    <submittedName>
        <fullName evidence="1">Uncharacterized protein</fullName>
    </submittedName>
</protein>
<dbReference type="EMBL" id="KZ613943">
    <property type="protein sequence ID" value="PMD42327.1"/>
    <property type="molecule type" value="Genomic_DNA"/>
</dbReference>
<sequence length="150" mass="17940">MSLQYNKRLPPAPPCFEDLHKENAELKERNLFLEDVLEILYVQNQQLSSCLNARKKQYRAHKAKVDRLLKSITDLSTTQAQHHEALQRQDKERQEHWEEFCQHKTRVNSNHLWEYLEKIKSDIIEKQYEDLLRANEDMEIVIGIDIQEGN</sequence>
<gene>
    <name evidence="1" type="ORF">L207DRAFT_527247</name>
</gene>
<keyword evidence="2" id="KW-1185">Reference proteome</keyword>
<dbReference type="AlphaFoldDB" id="A0A2J6RUY3"/>
<organism evidence="1 2">
    <name type="scientific">Hyaloscypha variabilis (strain UAMH 11265 / GT02V1 / F)</name>
    <name type="common">Meliniomyces variabilis</name>
    <dbReference type="NCBI Taxonomy" id="1149755"/>
    <lineage>
        <taxon>Eukaryota</taxon>
        <taxon>Fungi</taxon>
        <taxon>Dikarya</taxon>
        <taxon>Ascomycota</taxon>
        <taxon>Pezizomycotina</taxon>
        <taxon>Leotiomycetes</taxon>
        <taxon>Helotiales</taxon>
        <taxon>Hyaloscyphaceae</taxon>
        <taxon>Hyaloscypha</taxon>
        <taxon>Hyaloscypha variabilis</taxon>
    </lineage>
</organism>
<accession>A0A2J6RUY3</accession>
<evidence type="ECO:0000313" key="2">
    <source>
        <dbReference type="Proteomes" id="UP000235786"/>
    </source>
</evidence>
<reference evidence="1 2" key="1">
    <citation type="submission" date="2016-04" db="EMBL/GenBank/DDBJ databases">
        <title>A degradative enzymes factory behind the ericoid mycorrhizal symbiosis.</title>
        <authorList>
            <consortium name="DOE Joint Genome Institute"/>
            <person name="Martino E."/>
            <person name="Morin E."/>
            <person name="Grelet G."/>
            <person name="Kuo A."/>
            <person name="Kohler A."/>
            <person name="Daghino S."/>
            <person name="Barry K."/>
            <person name="Choi C."/>
            <person name="Cichocki N."/>
            <person name="Clum A."/>
            <person name="Copeland A."/>
            <person name="Hainaut M."/>
            <person name="Haridas S."/>
            <person name="Labutti K."/>
            <person name="Lindquist E."/>
            <person name="Lipzen A."/>
            <person name="Khouja H.-R."/>
            <person name="Murat C."/>
            <person name="Ohm R."/>
            <person name="Olson A."/>
            <person name="Spatafora J."/>
            <person name="Veneault-Fourrey C."/>
            <person name="Henrissat B."/>
            <person name="Grigoriev I."/>
            <person name="Martin F."/>
            <person name="Perotto S."/>
        </authorList>
    </citation>
    <scope>NUCLEOTIDE SEQUENCE [LARGE SCALE GENOMIC DNA]</scope>
    <source>
        <strain evidence="1 2">F</strain>
    </source>
</reference>
<name>A0A2J6RUY3_HYAVF</name>
<evidence type="ECO:0000313" key="1">
    <source>
        <dbReference type="EMBL" id="PMD42327.1"/>
    </source>
</evidence>
<dbReference type="OrthoDB" id="10443067at2759"/>
<proteinExistence type="predicted"/>